<dbReference type="PANTHER" id="PTHR43876:SF8">
    <property type="entry name" value="2-OCTAPRENYL-6-METHOXYPHENOL HYDROXYLASE"/>
    <property type="match status" value="1"/>
</dbReference>
<dbReference type="PRINTS" id="PR00420">
    <property type="entry name" value="RNGMNOXGNASE"/>
</dbReference>
<reference evidence="9" key="1">
    <citation type="submission" date="2019-02" db="EMBL/GenBank/DDBJ databases">
        <authorList>
            <person name="Li S.-H."/>
        </authorList>
    </citation>
    <scope>NUCLEOTIDE SEQUENCE</scope>
    <source>
        <strain evidence="9">IMCC14734</strain>
    </source>
</reference>
<comment type="caution">
    <text evidence="9">The sequence shown here is derived from an EMBL/GenBank/DDBJ whole genome shotgun (WGS) entry which is preliminary data.</text>
</comment>
<evidence type="ECO:0000256" key="3">
    <source>
        <dbReference type="ARBA" id="ARBA00005349"/>
    </source>
</evidence>
<dbReference type="Pfam" id="PF01494">
    <property type="entry name" value="FAD_binding_3"/>
    <property type="match status" value="1"/>
</dbReference>
<keyword evidence="6" id="KW-0560">Oxidoreductase</keyword>
<keyword evidence="4" id="KW-0285">Flavoprotein</keyword>
<evidence type="ECO:0000256" key="2">
    <source>
        <dbReference type="ARBA" id="ARBA00004749"/>
    </source>
</evidence>
<evidence type="ECO:0000256" key="6">
    <source>
        <dbReference type="ARBA" id="ARBA00023002"/>
    </source>
</evidence>
<dbReference type="NCBIfam" id="NF004356">
    <property type="entry name" value="PRK05732.1"/>
    <property type="match status" value="1"/>
</dbReference>
<keyword evidence="10" id="KW-1185">Reference proteome</keyword>
<evidence type="ECO:0000256" key="4">
    <source>
        <dbReference type="ARBA" id="ARBA00022630"/>
    </source>
</evidence>
<evidence type="ECO:0000313" key="9">
    <source>
        <dbReference type="EMBL" id="MCX2980075.1"/>
    </source>
</evidence>
<accession>A0ABT3TE28</accession>
<dbReference type="EMBL" id="SHNN01000001">
    <property type="protein sequence ID" value="MCX2980075.1"/>
    <property type="molecule type" value="Genomic_DNA"/>
</dbReference>
<sequence>MVGVSLALALAQTWPQKRRIVLLESFPLPGATPDFAAGYSPSFDARSTALSYSSCLIYQELGIWEQLLQRACPIARIHVSDRGRFGHALLQAQECDWPALGYVIENAWLGNILIQCLHEQGRVELISPATVTGAKIDDAGMALELANGERLQTQLLIVADGAQSGLREALGIDTDTRRYDQHAVVANIGHALPHGGCAWERFTRNGPLALLPLLPDAAAPHRSALVWTLPPLEAERMAAASEVDFLQSLQQAFGYRLGRLQRLGERASYPLNLVQAKEQVRSGLVVIGNAAHALHPVAGQGFNLALRDVARLVDVLGDAEVRGEDFAALTVLQRYANAQRRDQQRTVEFSDRLPALFMRHETALGALRDVGLIGLDLIPALRREFVQQTAGTAASAEYRRVQP</sequence>
<evidence type="ECO:0000256" key="5">
    <source>
        <dbReference type="ARBA" id="ARBA00022827"/>
    </source>
</evidence>
<dbReference type="SUPFAM" id="SSF51905">
    <property type="entry name" value="FAD/NAD(P)-binding domain"/>
    <property type="match status" value="1"/>
</dbReference>
<dbReference type="Proteomes" id="UP001143362">
    <property type="component" value="Unassembled WGS sequence"/>
</dbReference>
<dbReference type="Gene3D" id="3.50.50.60">
    <property type="entry name" value="FAD/NAD(P)-binding domain"/>
    <property type="match status" value="2"/>
</dbReference>
<dbReference type="InterPro" id="IPR051205">
    <property type="entry name" value="UbiH/COQ6_monooxygenase"/>
</dbReference>
<comment type="cofactor">
    <cofactor evidence="1">
        <name>FAD</name>
        <dbReference type="ChEBI" id="CHEBI:57692"/>
    </cofactor>
</comment>
<evidence type="ECO:0000256" key="1">
    <source>
        <dbReference type="ARBA" id="ARBA00001974"/>
    </source>
</evidence>
<gene>
    <name evidence="9" type="ORF">EYC98_04255</name>
</gene>
<evidence type="ECO:0000259" key="8">
    <source>
        <dbReference type="Pfam" id="PF01494"/>
    </source>
</evidence>
<dbReference type="InterPro" id="IPR010971">
    <property type="entry name" value="UbiH/COQ6"/>
</dbReference>
<comment type="similarity">
    <text evidence="3">Belongs to the UbiH/COQ6 family.</text>
</comment>
<organism evidence="9 10">
    <name type="scientific">Candidatus Litorirhabdus singularis</name>
    <dbReference type="NCBI Taxonomy" id="2518993"/>
    <lineage>
        <taxon>Bacteria</taxon>
        <taxon>Pseudomonadati</taxon>
        <taxon>Pseudomonadota</taxon>
        <taxon>Gammaproteobacteria</taxon>
        <taxon>Cellvibrionales</taxon>
        <taxon>Halieaceae</taxon>
        <taxon>Candidatus Litorirhabdus</taxon>
    </lineage>
</organism>
<name>A0ABT3TE28_9GAMM</name>
<keyword evidence="7" id="KW-0503">Monooxygenase</keyword>
<protein>
    <submittedName>
        <fullName evidence="9">2-octaprenyl-6-methoxyphenyl hydroxylase</fullName>
    </submittedName>
</protein>
<feature type="domain" description="FAD-binding" evidence="8">
    <location>
        <begin position="45"/>
        <end position="349"/>
    </location>
</feature>
<dbReference type="NCBIfam" id="TIGR01988">
    <property type="entry name" value="Ubi-OHases"/>
    <property type="match status" value="1"/>
</dbReference>
<evidence type="ECO:0000313" key="10">
    <source>
        <dbReference type="Proteomes" id="UP001143362"/>
    </source>
</evidence>
<keyword evidence="5" id="KW-0274">FAD</keyword>
<evidence type="ECO:0000256" key="7">
    <source>
        <dbReference type="ARBA" id="ARBA00023033"/>
    </source>
</evidence>
<dbReference type="InterPro" id="IPR002938">
    <property type="entry name" value="FAD-bd"/>
</dbReference>
<dbReference type="InterPro" id="IPR036188">
    <property type="entry name" value="FAD/NAD-bd_sf"/>
</dbReference>
<dbReference type="PANTHER" id="PTHR43876">
    <property type="entry name" value="UBIQUINONE BIOSYNTHESIS MONOOXYGENASE COQ6, MITOCHONDRIAL"/>
    <property type="match status" value="1"/>
</dbReference>
<proteinExistence type="inferred from homology"/>
<comment type="pathway">
    <text evidence="2">Cofactor biosynthesis; ubiquinone biosynthesis.</text>
</comment>